<dbReference type="EMBL" id="AMCI01007452">
    <property type="protein sequence ID" value="EJW92592.1"/>
    <property type="molecule type" value="Genomic_DNA"/>
</dbReference>
<dbReference type="SUPFAM" id="SSF52172">
    <property type="entry name" value="CheY-like"/>
    <property type="match status" value="1"/>
</dbReference>
<name>J9FSR2_9ZZZZ</name>
<dbReference type="GO" id="GO:0000156">
    <property type="term" value="F:phosphorelay response regulator activity"/>
    <property type="evidence" value="ECO:0007669"/>
    <property type="project" value="TreeGrafter"/>
</dbReference>
<gene>
    <name evidence="3" type="ORF">EVA_19302</name>
</gene>
<dbReference type="SMART" id="SM00448">
    <property type="entry name" value="REC"/>
    <property type="match status" value="1"/>
</dbReference>
<dbReference type="GO" id="GO:0006355">
    <property type="term" value="P:regulation of DNA-templated transcription"/>
    <property type="evidence" value="ECO:0007669"/>
    <property type="project" value="TreeGrafter"/>
</dbReference>
<protein>
    <submittedName>
        <fullName evidence="3">Two-component system response regulator</fullName>
    </submittedName>
</protein>
<dbReference type="PANTHER" id="PTHR48111:SF69">
    <property type="entry name" value="RESPONSE REGULATOR RECEIVER"/>
    <property type="match status" value="1"/>
</dbReference>
<dbReference type="PROSITE" id="PS50110">
    <property type="entry name" value="RESPONSE_REGULATORY"/>
    <property type="match status" value="1"/>
</dbReference>
<dbReference type="InterPro" id="IPR011006">
    <property type="entry name" value="CheY-like_superfamily"/>
</dbReference>
<evidence type="ECO:0000313" key="3">
    <source>
        <dbReference type="EMBL" id="EJW92592.1"/>
    </source>
</evidence>
<feature type="domain" description="Response regulatory" evidence="2">
    <location>
        <begin position="7"/>
        <end position="122"/>
    </location>
</feature>
<dbReference type="InterPro" id="IPR039420">
    <property type="entry name" value="WalR-like"/>
</dbReference>
<proteinExistence type="predicted"/>
<comment type="caution">
    <text evidence="3">The sequence shown here is derived from an EMBL/GenBank/DDBJ whole genome shotgun (WGS) entry which is preliminary data.</text>
</comment>
<dbReference type="GO" id="GO:0032993">
    <property type="term" value="C:protein-DNA complex"/>
    <property type="evidence" value="ECO:0007669"/>
    <property type="project" value="TreeGrafter"/>
</dbReference>
<dbReference type="GO" id="GO:0005829">
    <property type="term" value="C:cytosol"/>
    <property type="evidence" value="ECO:0007669"/>
    <property type="project" value="TreeGrafter"/>
</dbReference>
<sequence>METHTITAIIVDDEEKAITNLENDLKQFEDIVVVDCLTSLQKAKSSLLKHQPDLIFIDMAFPDGNGQEILLEILPKLNNKPHIIFYSAFNRYIINALRASAFDFLLKPYQFEELELILNRVKANYEKPSGKIDQVSDLTPPHDSKFAVQTVNSQLFLRCSEILCFQYDDTQRCWLMTLTNLEQHRLRLNAKASDILNMSPTFIRVRTDCILNIDYVCSVENNTLQCRLCAPFEEMEIFASRHYYSRIKETMQLL</sequence>
<keyword evidence="1" id="KW-0238">DNA-binding</keyword>
<dbReference type="GO" id="GO:0000976">
    <property type="term" value="F:transcription cis-regulatory region binding"/>
    <property type="evidence" value="ECO:0007669"/>
    <property type="project" value="TreeGrafter"/>
</dbReference>
<dbReference type="Pfam" id="PF00072">
    <property type="entry name" value="Response_reg"/>
    <property type="match status" value="1"/>
</dbReference>
<dbReference type="Gene3D" id="3.40.50.2300">
    <property type="match status" value="1"/>
</dbReference>
<organism evidence="3">
    <name type="scientific">gut metagenome</name>
    <dbReference type="NCBI Taxonomy" id="749906"/>
    <lineage>
        <taxon>unclassified sequences</taxon>
        <taxon>metagenomes</taxon>
        <taxon>organismal metagenomes</taxon>
    </lineage>
</organism>
<dbReference type="InterPro" id="IPR001789">
    <property type="entry name" value="Sig_transdc_resp-reg_receiver"/>
</dbReference>
<dbReference type="InterPro" id="IPR007492">
    <property type="entry name" value="LytTR_DNA-bd_dom"/>
</dbReference>
<reference evidence="3" key="1">
    <citation type="journal article" date="2012" name="PLoS ONE">
        <title>Gene sets for utilization of primary and secondary nutrition supplies in the distal gut of endangered iberian lynx.</title>
        <authorList>
            <person name="Alcaide M."/>
            <person name="Messina E."/>
            <person name="Richter M."/>
            <person name="Bargiela R."/>
            <person name="Peplies J."/>
            <person name="Huws S.A."/>
            <person name="Newbold C.J."/>
            <person name="Golyshin P.N."/>
            <person name="Simon M.A."/>
            <person name="Lopez G."/>
            <person name="Yakimov M.M."/>
            <person name="Ferrer M."/>
        </authorList>
    </citation>
    <scope>NUCLEOTIDE SEQUENCE</scope>
</reference>
<accession>J9FSR2</accession>
<dbReference type="Gene3D" id="2.40.50.1020">
    <property type="entry name" value="LytTr DNA-binding domain"/>
    <property type="match status" value="1"/>
</dbReference>
<dbReference type="AlphaFoldDB" id="J9FSR2"/>
<evidence type="ECO:0000259" key="2">
    <source>
        <dbReference type="PROSITE" id="PS50110"/>
    </source>
</evidence>
<dbReference type="PANTHER" id="PTHR48111">
    <property type="entry name" value="REGULATOR OF RPOS"/>
    <property type="match status" value="1"/>
</dbReference>
<dbReference type="SMART" id="SM00850">
    <property type="entry name" value="LytTR"/>
    <property type="match status" value="1"/>
</dbReference>
<evidence type="ECO:0000256" key="1">
    <source>
        <dbReference type="ARBA" id="ARBA00023125"/>
    </source>
</evidence>